<proteinExistence type="predicted"/>
<evidence type="ECO:0000313" key="4">
    <source>
        <dbReference type="EMBL" id="BDD02356.1"/>
    </source>
</evidence>
<dbReference type="SUPFAM" id="SSF50129">
    <property type="entry name" value="GroES-like"/>
    <property type="match status" value="1"/>
</dbReference>
<dbReference type="RefSeq" id="WP_338399515.1">
    <property type="nucleotide sequence ID" value="NZ_AP025300.1"/>
</dbReference>
<keyword evidence="1" id="KW-0560">Oxidoreductase</keyword>
<evidence type="ECO:0000259" key="2">
    <source>
        <dbReference type="Pfam" id="PF00107"/>
    </source>
</evidence>
<dbReference type="Gene3D" id="3.40.50.720">
    <property type="entry name" value="NAD(P)-binding Rossmann-like Domain"/>
    <property type="match status" value="1"/>
</dbReference>
<keyword evidence="5" id="KW-1185">Reference proteome</keyword>
<dbReference type="InterPro" id="IPR011032">
    <property type="entry name" value="GroES-like_sf"/>
</dbReference>
<dbReference type="Gene3D" id="3.90.180.10">
    <property type="entry name" value="Medium-chain alcohol dehydrogenases, catalytic domain"/>
    <property type="match status" value="1"/>
</dbReference>
<dbReference type="InterPro" id="IPR050129">
    <property type="entry name" value="Zn_alcohol_dh"/>
</dbReference>
<dbReference type="InterPro" id="IPR013149">
    <property type="entry name" value="ADH-like_C"/>
</dbReference>
<evidence type="ECO:0000256" key="1">
    <source>
        <dbReference type="ARBA" id="ARBA00023002"/>
    </source>
</evidence>
<keyword evidence="4" id="KW-0614">Plasmid</keyword>
<evidence type="ECO:0000259" key="3">
    <source>
        <dbReference type="Pfam" id="PF08240"/>
    </source>
</evidence>
<dbReference type="Pfam" id="PF00107">
    <property type="entry name" value="ADH_zinc_N"/>
    <property type="match status" value="1"/>
</dbReference>
<dbReference type="EMBL" id="AP025300">
    <property type="protein sequence ID" value="BDD02356.1"/>
    <property type="molecule type" value="Genomic_DNA"/>
</dbReference>
<dbReference type="PANTHER" id="PTHR43401:SF3">
    <property type="entry name" value="L-GALACTONATE-5-DEHYDROGENASE"/>
    <property type="match status" value="1"/>
</dbReference>
<feature type="domain" description="Alcohol dehydrogenase-like N-terminal" evidence="3">
    <location>
        <begin position="25"/>
        <end position="131"/>
    </location>
</feature>
<gene>
    <name evidence="4" type="primary">yjjN</name>
    <name evidence="4" type="ORF">PEPS_46360</name>
</gene>
<geneLocation type="plasmid" evidence="4 5">
    <name>pPP8</name>
</geneLocation>
<accession>A0ABN6LGT1</accession>
<sequence length="340" mass="37459">MNTLILEEPGKFKFIDQPLSDELQAHEALVKVHSVGLCGTDYHAYNGKQPFFSYPRILGHELGLEVIKIGQDVDNVTVGDKCTVIPYLNATNDHAVRRGHTNCGENISVLGVHQDGGMQKMLKVPASYLHKSNKLTYDQLAIVEMLSIGCHAVNRARVSEQDTVCVIGSGPIGMGASIFARANGAKTVMMDLNESRLDFCVDQLGVDGKVVAAQEDTERQLRAHFDGDLPTVIIDATGNEKSMKGTLELVAAAGRIVFVGLFPGDFAFHDPYFHKKEITLLASRNSLPEDFDQIIKWIEEGRINIDPLITHTSNFEDAIDNFHLWLKPETGVIKGVLHVQ</sequence>
<dbReference type="SUPFAM" id="SSF51735">
    <property type="entry name" value="NAD(P)-binding Rossmann-fold domains"/>
    <property type="match status" value="1"/>
</dbReference>
<dbReference type="CDD" id="cd08261">
    <property type="entry name" value="Zn_ADH7"/>
    <property type="match status" value="1"/>
</dbReference>
<organism evidence="4 5">
    <name type="scientific">Persicobacter psychrovividus</name>
    <dbReference type="NCBI Taxonomy" id="387638"/>
    <lineage>
        <taxon>Bacteria</taxon>
        <taxon>Pseudomonadati</taxon>
        <taxon>Bacteroidota</taxon>
        <taxon>Cytophagia</taxon>
        <taxon>Cytophagales</taxon>
        <taxon>Persicobacteraceae</taxon>
        <taxon>Persicobacter</taxon>
    </lineage>
</organism>
<dbReference type="InterPro" id="IPR013154">
    <property type="entry name" value="ADH-like_N"/>
</dbReference>
<dbReference type="PANTHER" id="PTHR43401">
    <property type="entry name" value="L-THREONINE 3-DEHYDROGENASE"/>
    <property type="match status" value="1"/>
</dbReference>
<name>A0ABN6LGT1_9BACT</name>
<feature type="domain" description="Alcohol dehydrogenase-like C-terminal" evidence="2">
    <location>
        <begin position="171"/>
        <end position="299"/>
    </location>
</feature>
<protein>
    <submittedName>
        <fullName evidence="4">Zinc-type alcohol dehydrogenase</fullName>
    </submittedName>
</protein>
<dbReference type="Pfam" id="PF08240">
    <property type="entry name" value="ADH_N"/>
    <property type="match status" value="1"/>
</dbReference>
<reference evidence="4 5" key="1">
    <citation type="submission" date="2021-12" db="EMBL/GenBank/DDBJ databases">
        <title>Genome sequencing of bacteria with rrn-lacking chromosome and rrn-plasmid.</title>
        <authorList>
            <person name="Anda M."/>
            <person name="Iwasaki W."/>
        </authorList>
    </citation>
    <scope>NUCLEOTIDE SEQUENCE [LARGE SCALE GENOMIC DNA]</scope>
    <source>
        <strain evidence="4 5">NBRC 101262</strain>
        <plasmid evidence="4 5">pPP8</plasmid>
    </source>
</reference>
<dbReference type="Proteomes" id="UP001354989">
    <property type="component" value="Plasmid pPP8"/>
</dbReference>
<evidence type="ECO:0000313" key="5">
    <source>
        <dbReference type="Proteomes" id="UP001354989"/>
    </source>
</evidence>
<dbReference type="InterPro" id="IPR036291">
    <property type="entry name" value="NAD(P)-bd_dom_sf"/>
</dbReference>